<keyword evidence="1" id="KW-0812">Transmembrane</keyword>
<dbReference type="OrthoDB" id="545169at2759"/>
<comment type="caution">
    <text evidence="2">The sequence shown here is derived from an EMBL/GenBank/DDBJ whole genome shotgun (WGS) entry which is preliminary data.</text>
</comment>
<feature type="transmembrane region" description="Helical" evidence="1">
    <location>
        <begin position="6"/>
        <end position="24"/>
    </location>
</feature>
<sequence length="389" mass="44816">MIFSSSTLLYAPAILALSIYMLVVRVKRYQRRDAIASHFKDRPLSSMTTKEAYNIMMQLQELEFPYAFRKSRKVALLKAGGIPTMTRVFVVTGQILTKNAPKRSVDTEILLREVHSQDRTSERYMQSVARMNFLHSRWRKAGKILDEDMLHTLGSGIVETFKIVAEQEWRDLTDVEKCALGVFHKNLGEDMQIPYHFLPSHETGWRDGLHFAEELVDWTISYESKAAMPNENSTRYVQIYIDFLHPGAKNFLRKSLALEIDEPMRSALTLELPGPLLRGFVYATRAIRKIVMRHLSLPRTSNQGTKMVQDLNTETGRYNFWTIYASQPWYVSKPSVDESFQPEGYELKTIGPLPQIGKGVEEMEMTMEFLRRNTLSQCPFSARNIAKAN</sequence>
<dbReference type="PANTHER" id="PTHR36124:SF4">
    <property type="entry name" value="ER-BOUND OXYGENASE MPAB_MPAB'_RUBBER OXYGENASE CATALYTIC DOMAIN-CONTAINING PROTEIN"/>
    <property type="match status" value="1"/>
</dbReference>
<dbReference type="AlphaFoldDB" id="A0A8H6RNM2"/>
<proteinExistence type="predicted"/>
<reference evidence="2" key="1">
    <citation type="submission" date="2020-04" db="EMBL/GenBank/DDBJ databases">
        <title>Draft genome resource of the tomato pathogen Pseudocercospora fuligena.</title>
        <authorList>
            <person name="Zaccaron A."/>
        </authorList>
    </citation>
    <scope>NUCLEOTIDE SEQUENCE</scope>
    <source>
        <strain evidence="2">PF001</strain>
    </source>
</reference>
<keyword evidence="3" id="KW-1185">Reference proteome</keyword>
<keyword evidence="1" id="KW-1133">Transmembrane helix</keyword>
<organism evidence="2 3">
    <name type="scientific">Pseudocercospora fuligena</name>
    <dbReference type="NCBI Taxonomy" id="685502"/>
    <lineage>
        <taxon>Eukaryota</taxon>
        <taxon>Fungi</taxon>
        <taxon>Dikarya</taxon>
        <taxon>Ascomycota</taxon>
        <taxon>Pezizomycotina</taxon>
        <taxon>Dothideomycetes</taxon>
        <taxon>Dothideomycetidae</taxon>
        <taxon>Mycosphaerellales</taxon>
        <taxon>Mycosphaerellaceae</taxon>
        <taxon>Pseudocercospora</taxon>
    </lineage>
</organism>
<dbReference type="InterPro" id="IPR046366">
    <property type="entry name" value="MPAB"/>
</dbReference>
<dbReference type="EMBL" id="JABCIY010000062">
    <property type="protein sequence ID" value="KAF7194344.1"/>
    <property type="molecule type" value="Genomic_DNA"/>
</dbReference>
<keyword evidence="1" id="KW-0472">Membrane</keyword>
<protein>
    <submittedName>
        <fullName evidence="2">Mycophenolic acid biosynthesis cluster protein B</fullName>
    </submittedName>
</protein>
<dbReference type="GO" id="GO:0016491">
    <property type="term" value="F:oxidoreductase activity"/>
    <property type="evidence" value="ECO:0007669"/>
    <property type="project" value="InterPro"/>
</dbReference>
<name>A0A8H6RNM2_9PEZI</name>
<evidence type="ECO:0000313" key="3">
    <source>
        <dbReference type="Proteomes" id="UP000660729"/>
    </source>
</evidence>
<dbReference type="PANTHER" id="PTHR36124">
    <property type="match status" value="1"/>
</dbReference>
<gene>
    <name evidence="2" type="ORF">HII31_04377</name>
</gene>
<dbReference type="Proteomes" id="UP000660729">
    <property type="component" value="Unassembled WGS sequence"/>
</dbReference>
<evidence type="ECO:0000313" key="2">
    <source>
        <dbReference type="EMBL" id="KAF7194344.1"/>
    </source>
</evidence>
<evidence type="ECO:0000256" key="1">
    <source>
        <dbReference type="SAM" id="Phobius"/>
    </source>
</evidence>
<accession>A0A8H6RNM2</accession>